<comment type="caution">
    <text evidence="1">The sequence shown here is derived from an EMBL/GenBank/DDBJ whole genome shotgun (WGS) entry which is preliminary data.</text>
</comment>
<keyword evidence="1" id="KW-0328">Glycosyltransferase</keyword>
<keyword evidence="2" id="KW-1185">Reference proteome</keyword>
<dbReference type="EMBL" id="SMOG01000001">
    <property type="protein sequence ID" value="TDF74698.1"/>
    <property type="molecule type" value="Genomic_DNA"/>
</dbReference>
<evidence type="ECO:0000313" key="2">
    <source>
        <dbReference type="Proteomes" id="UP000294588"/>
    </source>
</evidence>
<protein>
    <submittedName>
        <fullName evidence="1">Carboxylating nicotinate-nucleotide diphosphorylase</fullName>
        <ecNumber evidence="1">2.4.2.19</ecNumber>
    </submittedName>
</protein>
<name>A0AC61QL52_9BACT</name>
<dbReference type="EC" id="2.4.2.19" evidence="1"/>
<gene>
    <name evidence="1" type="primary">nadC</name>
    <name evidence="1" type="ORF">E0946_01040</name>
</gene>
<evidence type="ECO:0000313" key="1">
    <source>
        <dbReference type="EMBL" id="TDF74698.1"/>
    </source>
</evidence>
<proteinExistence type="predicted"/>
<reference evidence="1" key="1">
    <citation type="submission" date="2019-03" db="EMBL/GenBank/DDBJ databases">
        <title>Candidatus Syntrophosphaera thermopropionivorans: a novel player in syntrophic propionate oxidation during anaerobic digestion.</title>
        <authorList>
            <person name="Dyksma S."/>
        </authorList>
    </citation>
    <scope>NUCLEOTIDE SEQUENCE</scope>
    <source>
        <strain evidence="1">W5</strain>
    </source>
</reference>
<dbReference type="Proteomes" id="UP000294588">
    <property type="component" value="Unassembled WGS sequence"/>
</dbReference>
<keyword evidence="1" id="KW-0808">Transferase</keyword>
<organism evidence="1 2">
    <name type="scientific">Candidatus Syntrophosphaera thermopropionivorans</name>
    <dbReference type="NCBI Taxonomy" id="2593015"/>
    <lineage>
        <taxon>Bacteria</taxon>
        <taxon>Pseudomonadati</taxon>
        <taxon>Candidatus Cloacimonadota</taxon>
        <taxon>Candidatus Cloacimonadia</taxon>
        <taxon>Candidatus Cloacimonadales</taxon>
        <taxon>Candidatus Cloacimonadaceae</taxon>
        <taxon>Candidatus Syntrophosphaera</taxon>
    </lineage>
</organism>
<sequence length="273" mass="30342">MNWSEIIRLALQEDLGTGDITTDYLDLEPIPEKAFIVSKAPGVIAGLEIVKEVFLTVDKNLKITMYKRDGDTVKRGDEILRLEGNPASILKGERTALNFLQRLSGIATTTRAMVNKLEGTSAKVLDTRKTTPLLRSMEKYAVRIGGGYNHRFGLYDMILIKDNHIKACGSITEAVNRVKERNIAYKIEVEVSNIKELEEAVRAGVDRILLDNMSIPKIKNCVKRFGSKIELEVSGGVTLDNIKEIAQTGVPYISSGALTHSYQSLDISLQFKE</sequence>
<accession>A0AC61QL52</accession>